<dbReference type="Gene3D" id="1.10.10.10">
    <property type="entry name" value="Winged helix-like DNA-binding domain superfamily/Winged helix DNA-binding domain"/>
    <property type="match status" value="1"/>
</dbReference>
<gene>
    <name evidence="7" type="ORF">SAMN02745123_00470</name>
</gene>
<evidence type="ECO:0000313" key="8">
    <source>
        <dbReference type="Proteomes" id="UP000183997"/>
    </source>
</evidence>
<dbReference type="Gene3D" id="1.10.1740.10">
    <property type="match status" value="1"/>
</dbReference>
<organism evidence="7 8">
    <name type="scientific">Desulforamulus aeronauticus DSM 10349</name>
    <dbReference type="NCBI Taxonomy" id="1121421"/>
    <lineage>
        <taxon>Bacteria</taxon>
        <taxon>Bacillati</taxon>
        <taxon>Bacillota</taxon>
        <taxon>Clostridia</taxon>
        <taxon>Eubacteriales</taxon>
        <taxon>Peptococcaceae</taxon>
        <taxon>Desulforamulus</taxon>
    </lineage>
</organism>
<dbReference type="Pfam" id="PF08281">
    <property type="entry name" value="Sigma70_r4_2"/>
    <property type="match status" value="1"/>
</dbReference>
<dbReference type="InterPro" id="IPR014284">
    <property type="entry name" value="RNA_pol_sigma-70_dom"/>
</dbReference>
<feature type="domain" description="HTH luxR-type" evidence="6">
    <location>
        <begin position="152"/>
        <end position="179"/>
    </location>
</feature>
<dbReference type="GO" id="GO:0016987">
    <property type="term" value="F:sigma factor activity"/>
    <property type="evidence" value="ECO:0007669"/>
    <property type="project" value="UniProtKB-KW"/>
</dbReference>
<dbReference type="InterPro" id="IPR000792">
    <property type="entry name" value="Tscrpt_reg_LuxR_C"/>
</dbReference>
<dbReference type="InterPro" id="IPR013324">
    <property type="entry name" value="RNA_pol_sigma_r3/r4-like"/>
</dbReference>
<dbReference type="NCBIfam" id="TIGR02937">
    <property type="entry name" value="sigma70-ECF"/>
    <property type="match status" value="1"/>
</dbReference>
<dbReference type="SUPFAM" id="SSF88946">
    <property type="entry name" value="Sigma2 domain of RNA polymerase sigma factors"/>
    <property type="match status" value="1"/>
</dbReference>
<sequence>MAPISINTPAVFTGAVTTCSKNMERDLQQLYKELYGKLTRQAAFVLGDPMAAEDVAQEAFVRLYRTGLSQIDNPAGWLTKVTNNLCFDFLRSEGSRRRREEKYAQPADLSPNLAISSTENEVMGKEEVRLVQKALGKLQPRDRMVLVMKFSGYSYDEIAATVELNKSSVGTVLARARERFKREYEGLV</sequence>
<dbReference type="InterPro" id="IPR036388">
    <property type="entry name" value="WH-like_DNA-bd_sf"/>
</dbReference>
<evidence type="ECO:0000256" key="4">
    <source>
        <dbReference type="ARBA" id="ARBA00023125"/>
    </source>
</evidence>
<reference evidence="8" key="1">
    <citation type="submission" date="2016-11" db="EMBL/GenBank/DDBJ databases">
        <authorList>
            <person name="Varghese N."/>
            <person name="Submissions S."/>
        </authorList>
    </citation>
    <scope>NUCLEOTIDE SEQUENCE [LARGE SCALE GENOMIC DNA]</scope>
    <source>
        <strain evidence="8">DSM 10349</strain>
    </source>
</reference>
<proteinExistence type="inferred from homology"/>
<keyword evidence="2" id="KW-0805">Transcription regulation</keyword>
<dbReference type="Pfam" id="PF04542">
    <property type="entry name" value="Sigma70_r2"/>
    <property type="match status" value="1"/>
</dbReference>
<keyword evidence="8" id="KW-1185">Reference proteome</keyword>
<dbReference type="InterPro" id="IPR039425">
    <property type="entry name" value="RNA_pol_sigma-70-like"/>
</dbReference>
<protein>
    <submittedName>
        <fullName evidence="7">RNA polymerase sigma factor, sigma-70 family</fullName>
    </submittedName>
</protein>
<evidence type="ECO:0000313" key="7">
    <source>
        <dbReference type="EMBL" id="SHK03092.1"/>
    </source>
</evidence>
<dbReference type="RefSeq" id="WP_238456683.1">
    <property type="nucleotide sequence ID" value="NZ_FRAR01000005.1"/>
</dbReference>
<dbReference type="STRING" id="1121421.SAMN02745123_00470"/>
<evidence type="ECO:0000256" key="1">
    <source>
        <dbReference type="ARBA" id="ARBA00010641"/>
    </source>
</evidence>
<dbReference type="PROSITE" id="PS00622">
    <property type="entry name" value="HTH_LUXR_1"/>
    <property type="match status" value="1"/>
</dbReference>
<dbReference type="AlphaFoldDB" id="A0A1M6P5C5"/>
<evidence type="ECO:0000256" key="2">
    <source>
        <dbReference type="ARBA" id="ARBA00023015"/>
    </source>
</evidence>
<dbReference type="PANTHER" id="PTHR43133:SF8">
    <property type="entry name" value="RNA POLYMERASE SIGMA FACTOR HI_1459-RELATED"/>
    <property type="match status" value="1"/>
</dbReference>
<dbReference type="GO" id="GO:0003677">
    <property type="term" value="F:DNA binding"/>
    <property type="evidence" value="ECO:0007669"/>
    <property type="project" value="UniProtKB-KW"/>
</dbReference>
<dbReference type="InterPro" id="IPR007627">
    <property type="entry name" value="RNA_pol_sigma70_r2"/>
</dbReference>
<evidence type="ECO:0000256" key="5">
    <source>
        <dbReference type="ARBA" id="ARBA00023163"/>
    </source>
</evidence>
<comment type="similarity">
    <text evidence="1">Belongs to the sigma-70 factor family. ECF subfamily.</text>
</comment>
<accession>A0A1M6P5C5</accession>
<dbReference type="InterPro" id="IPR013325">
    <property type="entry name" value="RNA_pol_sigma_r2"/>
</dbReference>
<dbReference type="EMBL" id="FRAR01000005">
    <property type="protein sequence ID" value="SHK03092.1"/>
    <property type="molecule type" value="Genomic_DNA"/>
</dbReference>
<keyword evidence="4" id="KW-0238">DNA-binding</keyword>
<dbReference type="PANTHER" id="PTHR43133">
    <property type="entry name" value="RNA POLYMERASE ECF-TYPE SIGMA FACTO"/>
    <property type="match status" value="1"/>
</dbReference>
<keyword evidence="3" id="KW-0731">Sigma factor</keyword>
<name>A0A1M6P5C5_9FIRM</name>
<evidence type="ECO:0000259" key="6">
    <source>
        <dbReference type="PROSITE" id="PS00622"/>
    </source>
</evidence>
<keyword evidence="5" id="KW-0804">Transcription</keyword>
<dbReference type="GO" id="GO:0006352">
    <property type="term" value="P:DNA-templated transcription initiation"/>
    <property type="evidence" value="ECO:0007669"/>
    <property type="project" value="InterPro"/>
</dbReference>
<dbReference type="Proteomes" id="UP000183997">
    <property type="component" value="Unassembled WGS sequence"/>
</dbReference>
<evidence type="ECO:0000256" key="3">
    <source>
        <dbReference type="ARBA" id="ARBA00023082"/>
    </source>
</evidence>
<dbReference type="CDD" id="cd06171">
    <property type="entry name" value="Sigma70_r4"/>
    <property type="match status" value="1"/>
</dbReference>
<dbReference type="SUPFAM" id="SSF88659">
    <property type="entry name" value="Sigma3 and sigma4 domains of RNA polymerase sigma factors"/>
    <property type="match status" value="1"/>
</dbReference>
<dbReference type="InterPro" id="IPR013249">
    <property type="entry name" value="RNA_pol_sigma70_r4_t2"/>
</dbReference>